<evidence type="ECO:0000313" key="1">
    <source>
        <dbReference type="EMBL" id="MBP2319457.1"/>
    </source>
</evidence>
<name>A0ABS4T4U7_9MICC</name>
<protein>
    <submittedName>
        <fullName evidence="1">Secretion/DNA translocation related CpaE-like protein</fullName>
    </submittedName>
</protein>
<reference evidence="1 2" key="1">
    <citation type="submission" date="2021-03" db="EMBL/GenBank/DDBJ databases">
        <title>Sequencing the genomes of 1000 actinobacteria strains.</title>
        <authorList>
            <person name="Klenk H.-P."/>
        </authorList>
    </citation>
    <scope>NUCLEOTIDE SEQUENCE [LARGE SCALE GENOMIC DNA]</scope>
    <source>
        <strain evidence="1 2">DSM 12544</strain>
    </source>
</reference>
<dbReference type="EMBL" id="JAGINX010000001">
    <property type="protein sequence ID" value="MBP2319457.1"/>
    <property type="molecule type" value="Genomic_DNA"/>
</dbReference>
<keyword evidence="2" id="KW-1185">Reference proteome</keyword>
<dbReference type="Proteomes" id="UP001519331">
    <property type="component" value="Unassembled WGS sequence"/>
</dbReference>
<gene>
    <name evidence="1" type="ORF">JOF45_002476</name>
</gene>
<sequence length="378" mass="38991">MASSRVPFLPARADSDAPAEPTFLLVTGEEELRDDVALIAAVVGGRLDCRPGWPDVPAGGWAAMMCGPDALPPSGVPAEQVLLLGHVRSADPEPESLWRLAASRPGMQAVPLPQADVWLSEHLGGRVMDRAPGRVLGVAGVFGGVGATTVSYLLAAEAAARGMSALLVDGDPHPGSGIRTLLREQASSGAADGSLGWSALAQIEGELSSSQLQAALPVLEGIHVVSETGPGAESAAGPERDPAPLRTAEEVIGAGKRAFDLVILDAGRRPALLRAAADRLESVLMVAPSCGRAAHAADELMSAAPGVPFRLVLNGRPRAGWGAAEMRSALDVELVADIPEQRWLRRADEVGESYELLRSGRGAAMISGILQATGVLDG</sequence>
<dbReference type="Gene3D" id="3.40.50.300">
    <property type="entry name" value="P-loop containing nucleotide triphosphate hydrolases"/>
    <property type="match status" value="1"/>
</dbReference>
<proteinExistence type="predicted"/>
<evidence type="ECO:0000313" key="2">
    <source>
        <dbReference type="Proteomes" id="UP001519331"/>
    </source>
</evidence>
<dbReference type="InterPro" id="IPR027417">
    <property type="entry name" value="P-loop_NTPase"/>
</dbReference>
<organism evidence="1 2">
    <name type="scientific">Nesterenkonia lacusekhoensis</name>
    <dbReference type="NCBI Taxonomy" id="150832"/>
    <lineage>
        <taxon>Bacteria</taxon>
        <taxon>Bacillati</taxon>
        <taxon>Actinomycetota</taxon>
        <taxon>Actinomycetes</taxon>
        <taxon>Micrococcales</taxon>
        <taxon>Micrococcaceae</taxon>
        <taxon>Nesterenkonia</taxon>
    </lineage>
</organism>
<accession>A0ABS4T4U7</accession>
<dbReference type="SUPFAM" id="SSF52540">
    <property type="entry name" value="P-loop containing nucleoside triphosphate hydrolases"/>
    <property type="match status" value="1"/>
</dbReference>
<comment type="caution">
    <text evidence="1">The sequence shown here is derived from an EMBL/GenBank/DDBJ whole genome shotgun (WGS) entry which is preliminary data.</text>
</comment>
<dbReference type="RefSeq" id="WP_210050797.1">
    <property type="nucleotide sequence ID" value="NZ_JAGINX010000001.1"/>
</dbReference>